<gene>
    <name evidence="11" type="ORF">O0I10_010393</name>
</gene>
<comment type="caution">
    <text evidence="11">The sequence shown here is derived from an EMBL/GenBank/DDBJ whole genome shotgun (WGS) entry which is preliminary data.</text>
</comment>
<feature type="transmembrane region" description="Helical" evidence="9">
    <location>
        <begin position="441"/>
        <end position="459"/>
    </location>
</feature>
<evidence type="ECO:0000313" key="11">
    <source>
        <dbReference type="EMBL" id="KAJ8653944.1"/>
    </source>
</evidence>
<dbReference type="Gene3D" id="1.20.1250.20">
    <property type="entry name" value="MFS general substrate transporter like domains"/>
    <property type="match status" value="1"/>
</dbReference>
<name>A0AAD7XRD0_9FUNG</name>
<feature type="transmembrane region" description="Helical" evidence="9">
    <location>
        <begin position="371"/>
        <end position="398"/>
    </location>
</feature>
<dbReference type="AlphaFoldDB" id="A0AAD7XRD0"/>
<feature type="domain" description="Major facilitator superfamily (MFS) profile" evidence="10">
    <location>
        <begin position="17"/>
        <end position="463"/>
    </location>
</feature>
<dbReference type="Pfam" id="PF00083">
    <property type="entry name" value="Sugar_tr"/>
    <property type="match status" value="1"/>
</dbReference>
<evidence type="ECO:0000313" key="12">
    <source>
        <dbReference type="Proteomes" id="UP001234581"/>
    </source>
</evidence>
<evidence type="ECO:0000256" key="5">
    <source>
        <dbReference type="ARBA" id="ARBA00022989"/>
    </source>
</evidence>
<dbReference type="InterPro" id="IPR005828">
    <property type="entry name" value="MFS_sugar_transport-like"/>
</dbReference>
<feature type="transmembrane region" description="Helical" evidence="9">
    <location>
        <begin position="12"/>
        <end position="30"/>
    </location>
</feature>
<organism evidence="11 12">
    <name type="scientific">Lichtheimia ornata</name>
    <dbReference type="NCBI Taxonomy" id="688661"/>
    <lineage>
        <taxon>Eukaryota</taxon>
        <taxon>Fungi</taxon>
        <taxon>Fungi incertae sedis</taxon>
        <taxon>Mucoromycota</taxon>
        <taxon>Mucoromycotina</taxon>
        <taxon>Mucoromycetes</taxon>
        <taxon>Mucorales</taxon>
        <taxon>Lichtheimiaceae</taxon>
        <taxon>Lichtheimia</taxon>
    </lineage>
</organism>
<dbReference type="PROSITE" id="PS50850">
    <property type="entry name" value="MFS"/>
    <property type="match status" value="1"/>
</dbReference>
<dbReference type="GO" id="GO:0015149">
    <property type="term" value="F:hexose transmembrane transporter activity"/>
    <property type="evidence" value="ECO:0007669"/>
    <property type="project" value="TreeGrafter"/>
</dbReference>
<evidence type="ECO:0000256" key="9">
    <source>
        <dbReference type="SAM" id="Phobius"/>
    </source>
</evidence>
<feature type="transmembrane region" description="Helical" evidence="9">
    <location>
        <begin position="158"/>
        <end position="176"/>
    </location>
</feature>
<dbReference type="PROSITE" id="PS00217">
    <property type="entry name" value="SUGAR_TRANSPORT_2"/>
    <property type="match status" value="1"/>
</dbReference>
<protein>
    <recommendedName>
        <fullName evidence="10">Major facilitator superfamily (MFS) profile domain-containing protein</fullName>
    </recommendedName>
</protein>
<dbReference type="PANTHER" id="PTHR23503:SF8">
    <property type="entry name" value="FACILITATED GLUCOSE TRANSPORTER PROTEIN 1"/>
    <property type="match status" value="1"/>
</dbReference>
<evidence type="ECO:0000256" key="3">
    <source>
        <dbReference type="ARBA" id="ARBA00022448"/>
    </source>
</evidence>
<proteinExistence type="inferred from homology"/>
<dbReference type="Proteomes" id="UP001234581">
    <property type="component" value="Unassembled WGS sequence"/>
</dbReference>
<evidence type="ECO:0000256" key="6">
    <source>
        <dbReference type="ARBA" id="ARBA00023136"/>
    </source>
</evidence>
<evidence type="ECO:0000256" key="2">
    <source>
        <dbReference type="ARBA" id="ARBA00010992"/>
    </source>
</evidence>
<sequence length="506" mass="55281">MATKSADLGFPLYVCFCAFIAAISGFNVGWHIGVPNMPSKVITECPEGEYTIAGLPSCLPMSSFTWVNHYTSIQGFYNERQQLTAKSTTYLNVWFTRRQNIIISCALYIVGGVLSAASAHVVMYAVGRAFVGLASGGAGSSVAIYISEISTKRCRGALGSVFEFLLNMGILLSFVAGRYMQFAPVWRLGWAIPTVIAAIQMVILIFLCAESPRRLCADGKYDEAKEALQRFRKGADISEEFQDLVDARQREIESGVRKMTMLEVIMCKDKQVSWNAFLVIMIQASNQVGGIGPLSVYAASFLTTVLDGDNQLAQDISLVNATGKIVATFITIFTLNKVGRKGYMLISSLGMSIFCMFIVIGAVLGETRDDLGPLVITGAVAYTFVYAMGCGTIPWIIAPELMPLKALPPGSALGGASNWFFNFLINTLWPQQQANLGNYSFIVFAVVNFILFVFFLIFMPETTGRDLDEKKASGGDVENHESTGSTEGNSFSDEMKHEKTHIEHAN</sequence>
<feature type="compositionally biased region" description="Polar residues" evidence="8">
    <location>
        <begin position="482"/>
        <end position="492"/>
    </location>
</feature>
<dbReference type="NCBIfam" id="TIGR00879">
    <property type="entry name" value="SP"/>
    <property type="match status" value="1"/>
</dbReference>
<dbReference type="RefSeq" id="XP_058338858.1">
    <property type="nucleotide sequence ID" value="XM_058490374.1"/>
</dbReference>
<dbReference type="PANTHER" id="PTHR23503">
    <property type="entry name" value="SOLUTE CARRIER FAMILY 2"/>
    <property type="match status" value="1"/>
</dbReference>
<dbReference type="SUPFAM" id="SSF103473">
    <property type="entry name" value="MFS general substrate transporter"/>
    <property type="match status" value="1"/>
</dbReference>
<dbReference type="InterPro" id="IPR005829">
    <property type="entry name" value="Sugar_transporter_CS"/>
</dbReference>
<dbReference type="PRINTS" id="PR00171">
    <property type="entry name" value="SUGRTRNSPORT"/>
</dbReference>
<evidence type="ECO:0000256" key="1">
    <source>
        <dbReference type="ARBA" id="ARBA00004141"/>
    </source>
</evidence>
<feature type="compositionally biased region" description="Basic and acidic residues" evidence="8">
    <location>
        <begin position="469"/>
        <end position="481"/>
    </location>
</feature>
<keyword evidence="6 9" id="KW-0472">Membrane</keyword>
<dbReference type="InterPro" id="IPR020846">
    <property type="entry name" value="MFS_dom"/>
</dbReference>
<feature type="transmembrane region" description="Helical" evidence="9">
    <location>
        <begin position="343"/>
        <end position="365"/>
    </location>
</feature>
<dbReference type="GO" id="GO:0016020">
    <property type="term" value="C:membrane"/>
    <property type="evidence" value="ECO:0007669"/>
    <property type="project" value="UniProtKB-SubCell"/>
</dbReference>
<keyword evidence="12" id="KW-1185">Reference proteome</keyword>
<dbReference type="InterPro" id="IPR003663">
    <property type="entry name" value="Sugar/inositol_transpt"/>
</dbReference>
<dbReference type="InterPro" id="IPR045263">
    <property type="entry name" value="GLUT"/>
</dbReference>
<evidence type="ECO:0000256" key="4">
    <source>
        <dbReference type="ARBA" id="ARBA00022692"/>
    </source>
</evidence>
<keyword evidence="3 7" id="KW-0813">Transport</keyword>
<accession>A0AAD7XRD0</accession>
<keyword evidence="4 9" id="KW-0812">Transmembrane</keyword>
<feature type="transmembrane region" description="Helical" evidence="9">
    <location>
        <begin position="129"/>
        <end position="146"/>
    </location>
</feature>
<reference evidence="11 12" key="1">
    <citation type="submission" date="2023-03" db="EMBL/GenBank/DDBJ databases">
        <title>Genome sequence of Lichtheimia ornata CBS 291.66.</title>
        <authorList>
            <person name="Mohabir J.T."/>
            <person name="Shea T.P."/>
            <person name="Kurbessoian T."/>
            <person name="Berby B."/>
            <person name="Fontaine J."/>
            <person name="Livny J."/>
            <person name="Gnirke A."/>
            <person name="Stajich J.E."/>
            <person name="Cuomo C.A."/>
        </authorList>
    </citation>
    <scope>NUCLEOTIDE SEQUENCE [LARGE SCALE GENOMIC DNA]</scope>
    <source>
        <strain evidence="11">CBS 291.66</strain>
    </source>
</reference>
<dbReference type="EMBL" id="JARTCD010000069">
    <property type="protein sequence ID" value="KAJ8653944.1"/>
    <property type="molecule type" value="Genomic_DNA"/>
</dbReference>
<comment type="subcellular location">
    <subcellularLocation>
        <location evidence="1">Membrane</location>
        <topology evidence="1">Multi-pass membrane protein</topology>
    </subcellularLocation>
</comment>
<feature type="transmembrane region" description="Helical" evidence="9">
    <location>
        <begin position="101"/>
        <end position="123"/>
    </location>
</feature>
<keyword evidence="5 9" id="KW-1133">Transmembrane helix</keyword>
<evidence type="ECO:0000256" key="8">
    <source>
        <dbReference type="SAM" id="MobiDB-lite"/>
    </source>
</evidence>
<feature type="compositionally biased region" description="Basic and acidic residues" evidence="8">
    <location>
        <begin position="493"/>
        <end position="506"/>
    </location>
</feature>
<comment type="similarity">
    <text evidence="2 7">Belongs to the major facilitator superfamily. Sugar transporter (TC 2.A.1.1) family.</text>
</comment>
<dbReference type="GeneID" id="83217797"/>
<feature type="region of interest" description="Disordered" evidence="8">
    <location>
        <begin position="469"/>
        <end position="506"/>
    </location>
</feature>
<feature type="transmembrane region" description="Helical" evidence="9">
    <location>
        <begin position="188"/>
        <end position="209"/>
    </location>
</feature>
<evidence type="ECO:0000256" key="7">
    <source>
        <dbReference type="RuleBase" id="RU003346"/>
    </source>
</evidence>
<dbReference type="InterPro" id="IPR036259">
    <property type="entry name" value="MFS_trans_sf"/>
</dbReference>
<evidence type="ECO:0000259" key="10">
    <source>
        <dbReference type="PROSITE" id="PS50850"/>
    </source>
</evidence>